<dbReference type="InterPro" id="IPR010730">
    <property type="entry name" value="HET"/>
</dbReference>
<dbReference type="PANTHER" id="PTHR24148">
    <property type="entry name" value="ANKYRIN REPEAT DOMAIN-CONTAINING PROTEIN 39 HOMOLOG-RELATED"/>
    <property type="match status" value="1"/>
</dbReference>
<protein>
    <recommendedName>
        <fullName evidence="1">Heterokaryon incompatibility domain-containing protein</fullName>
    </recommendedName>
</protein>
<name>A0A8H7T246_9HELO</name>
<dbReference type="OrthoDB" id="194358at2759"/>
<accession>A0A8H7T246</accession>
<keyword evidence="3" id="KW-1185">Reference proteome</keyword>
<dbReference type="InterPro" id="IPR052895">
    <property type="entry name" value="HetReg/Transcr_Mod"/>
</dbReference>
<evidence type="ECO:0000313" key="3">
    <source>
        <dbReference type="Proteomes" id="UP000664132"/>
    </source>
</evidence>
<dbReference type="PANTHER" id="PTHR24148:SF78">
    <property type="entry name" value="HETEROKARYON INCOMPATIBILITY DOMAIN-CONTAINING PROTEIN"/>
    <property type="match status" value="1"/>
</dbReference>
<sequence length="208" mass="24166">MVDNCIMQVTENLFEALQYLRSEDEDRILWIDATSINQSHEVEKGHQVRQMGKIYEDAELVLVWLGTVKNLRGYLMDFMKRIEKDSVAVNGDWRAAAQTKVLFEDDRKQTLLREDFLKLLNQPWFQRIWLSQEIANARVARAVLDVMPGLSRKESWWGQKRNLSTLLFKFRNSIATDDRDRIFALLGISPDAAISAIAGLTTQSRYKK</sequence>
<dbReference type="EMBL" id="JAFJYH010000457">
    <property type="protein sequence ID" value="KAG4411601.1"/>
    <property type="molecule type" value="Genomic_DNA"/>
</dbReference>
<gene>
    <name evidence="2" type="ORF">IFR04_015275</name>
</gene>
<dbReference type="AlphaFoldDB" id="A0A8H7T246"/>
<organism evidence="2 3">
    <name type="scientific">Cadophora malorum</name>
    <dbReference type="NCBI Taxonomy" id="108018"/>
    <lineage>
        <taxon>Eukaryota</taxon>
        <taxon>Fungi</taxon>
        <taxon>Dikarya</taxon>
        <taxon>Ascomycota</taxon>
        <taxon>Pezizomycotina</taxon>
        <taxon>Leotiomycetes</taxon>
        <taxon>Helotiales</taxon>
        <taxon>Ploettnerulaceae</taxon>
        <taxon>Cadophora</taxon>
    </lineage>
</organism>
<reference evidence="2" key="1">
    <citation type="submission" date="2021-02" db="EMBL/GenBank/DDBJ databases">
        <title>Genome sequence Cadophora malorum strain M34.</title>
        <authorList>
            <person name="Stefanovic E."/>
            <person name="Vu D."/>
            <person name="Scully C."/>
            <person name="Dijksterhuis J."/>
            <person name="Roader J."/>
            <person name="Houbraken J."/>
        </authorList>
    </citation>
    <scope>NUCLEOTIDE SEQUENCE</scope>
    <source>
        <strain evidence="2">M34</strain>
    </source>
</reference>
<comment type="caution">
    <text evidence="2">The sequence shown here is derived from an EMBL/GenBank/DDBJ whole genome shotgun (WGS) entry which is preliminary data.</text>
</comment>
<dbReference type="Proteomes" id="UP000664132">
    <property type="component" value="Unassembled WGS sequence"/>
</dbReference>
<dbReference type="Pfam" id="PF06985">
    <property type="entry name" value="HET"/>
    <property type="match status" value="1"/>
</dbReference>
<proteinExistence type="predicted"/>
<feature type="domain" description="Heterokaryon incompatibility" evidence="1">
    <location>
        <begin position="3"/>
        <end position="133"/>
    </location>
</feature>
<evidence type="ECO:0000259" key="1">
    <source>
        <dbReference type="Pfam" id="PF06985"/>
    </source>
</evidence>
<evidence type="ECO:0000313" key="2">
    <source>
        <dbReference type="EMBL" id="KAG4411601.1"/>
    </source>
</evidence>